<accession>A0A8J4E6S1</accession>
<reference evidence="2" key="1">
    <citation type="submission" date="2021-01" db="EMBL/GenBank/DDBJ databases">
        <title>Whole genome shotgun sequence of Virgisporangium aurantiacum NBRC 16421.</title>
        <authorList>
            <person name="Komaki H."/>
            <person name="Tamura T."/>
        </authorList>
    </citation>
    <scope>NUCLEOTIDE SEQUENCE</scope>
    <source>
        <strain evidence="2">NBRC 16421</strain>
    </source>
</reference>
<dbReference type="AlphaFoldDB" id="A0A8J4E6S1"/>
<protein>
    <submittedName>
        <fullName evidence="2">Uncharacterized protein</fullName>
    </submittedName>
</protein>
<organism evidence="2 3">
    <name type="scientific">Virgisporangium aurantiacum</name>
    <dbReference type="NCBI Taxonomy" id="175570"/>
    <lineage>
        <taxon>Bacteria</taxon>
        <taxon>Bacillati</taxon>
        <taxon>Actinomycetota</taxon>
        <taxon>Actinomycetes</taxon>
        <taxon>Micromonosporales</taxon>
        <taxon>Micromonosporaceae</taxon>
        <taxon>Virgisporangium</taxon>
    </lineage>
</organism>
<dbReference type="RefSeq" id="WP_204010199.1">
    <property type="nucleotide sequence ID" value="NZ_BOPG01000097.1"/>
</dbReference>
<evidence type="ECO:0000256" key="1">
    <source>
        <dbReference type="SAM" id="MobiDB-lite"/>
    </source>
</evidence>
<dbReference type="Proteomes" id="UP000612585">
    <property type="component" value="Unassembled WGS sequence"/>
</dbReference>
<sequence>MRLATRYAGRDTEVGNHGQRRYHGAFGIAGCKSEDYAGGIGDLSYAGDEPDDGQGELKPFDAGGVRDELLDAGVVGGARS</sequence>
<keyword evidence="3" id="KW-1185">Reference proteome</keyword>
<gene>
    <name evidence="2" type="ORF">Vau01_110350</name>
</gene>
<feature type="region of interest" description="Disordered" evidence="1">
    <location>
        <begin position="42"/>
        <end position="62"/>
    </location>
</feature>
<evidence type="ECO:0000313" key="3">
    <source>
        <dbReference type="Proteomes" id="UP000612585"/>
    </source>
</evidence>
<comment type="caution">
    <text evidence="2">The sequence shown here is derived from an EMBL/GenBank/DDBJ whole genome shotgun (WGS) entry which is preliminary data.</text>
</comment>
<proteinExistence type="predicted"/>
<dbReference type="EMBL" id="BOPG01000097">
    <property type="protein sequence ID" value="GIJ63519.1"/>
    <property type="molecule type" value="Genomic_DNA"/>
</dbReference>
<name>A0A8J4E6S1_9ACTN</name>
<evidence type="ECO:0000313" key="2">
    <source>
        <dbReference type="EMBL" id="GIJ63519.1"/>
    </source>
</evidence>